<dbReference type="PANTHER" id="PTHR24020:SF20">
    <property type="entry name" value="PH DOMAIN-CONTAINING PROTEIN"/>
    <property type="match status" value="1"/>
</dbReference>
<sequence length="101" mass="11035">MLTLPPRITRPSFVWTHVTPSLIAPLHLPPAPDCGLQPVDIVFINDASGSVGAENFNKTLDFIENVVKALVIGPLDAQIGSVTFESDVHLEFHLNTYSNQQ</sequence>
<dbReference type="EMBL" id="JAWDGP010004240">
    <property type="protein sequence ID" value="KAK3766261.1"/>
    <property type="molecule type" value="Genomic_DNA"/>
</dbReference>
<proteinExistence type="predicted"/>
<dbReference type="Proteomes" id="UP001283361">
    <property type="component" value="Unassembled WGS sequence"/>
</dbReference>
<protein>
    <recommendedName>
        <fullName evidence="1">VWFA domain-containing protein</fullName>
    </recommendedName>
</protein>
<feature type="domain" description="VWFA" evidence="1">
    <location>
        <begin position="40"/>
        <end position="101"/>
    </location>
</feature>
<dbReference type="InterPro" id="IPR036465">
    <property type="entry name" value="vWFA_dom_sf"/>
</dbReference>
<keyword evidence="3" id="KW-1185">Reference proteome</keyword>
<dbReference type="PRINTS" id="PR00453">
    <property type="entry name" value="VWFADOMAIN"/>
</dbReference>
<dbReference type="PANTHER" id="PTHR24020">
    <property type="entry name" value="COLLAGEN ALPHA"/>
    <property type="match status" value="1"/>
</dbReference>
<dbReference type="SUPFAM" id="SSF53300">
    <property type="entry name" value="vWA-like"/>
    <property type="match status" value="1"/>
</dbReference>
<dbReference type="Pfam" id="PF00092">
    <property type="entry name" value="VWA"/>
    <property type="match status" value="1"/>
</dbReference>
<reference evidence="2" key="1">
    <citation type="journal article" date="2023" name="G3 (Bethesda)">
        <title>A reference genome for the long-term kleptoplast-retaining sea slug Elysia crispata morphotype clarki.</title>
        <authorList>
            <person name="Eastman K.E."/>
            <person name="Pendleton A.L."/>
            <person name="Shaikh M.A."/>
            <person name="Suttiyut T."/>
            <person name="Ogas R."/>
            <person name="Tomko P."/>
            <person name="Gavelis G."/>
            <person name="Widhalm J.R."/>
            <person name="Wisecaver J.H."/>
        </authorList>
    </citation>
    <scope>NUCLEOTIDE SEQUENCE</scope>
    <source>
        <strain evidence="2">ECLA1</strain>
    </source>
</reference>
<evidence type="ECO:0000313" key="2">
    <source>
        <dbReference type="EMBL" id="KAK3766261.1"/>
    </source>
</evidence>
<evidence type="ECO:0000259" key="1">
    <source>
        <dbReference type="PROSITE" id="PS50234"/>
    </source>
</evidence>
<feature type="non-terminal residue" evidence="2">
    <location>
        <position position="101"/>
    </location>
</feature>
<accession>A0AAE1DD96</accession>
<name>A0AAE1DD96_9GAST</name>
<evidence type="ECO:0000313" key="3">
    <source>
        <dbReference type="Proteomes" id="UP001283361"/>
    </source>
</evidence>
<organism evidence="2 3">
    <name type="scientific">Elysia crispata</name>
    <name type="common">lettuce slug</name>
    <dbReference type="NCBI Taxonomy" id="231223"/>
    <lineage>
        <taxon>Eukaryota</taxon>
        <taxon>Metazoa</taxon>
        <taxon>Spiralia</taxon>
        <taxon>Lophotrochozoa</taxon>
        <taxon>Mollusca</taxon>
        <taxon>Gastropoda</taxon>
        <taxon>Heterobranchia</taxon>
        <taxon>Euthyneura</taxon>
        <taxon>Panpulmonata</taxon>
        <taxon>Sacoglossa</taxon>
        <taxon>Placobranchoidea</taxon>
        <taxon>Plakobranchidae</taxon>
        <taxon>Elysia</taxon>
    </lineage>
</organism>
<dbReference type="InterPro" id="IPR002035">
    <property type="entry name" value="VWF_A"/>
</dbReference>
<gene>
    <name evidence="2" type="ORF">RRG08_050231</name>
</gene>
<dbReference type="AlphaFoldDB" id="A0AAE1DD96"/>
<dbReference type="Gene3D" id="3.40.50.410">
    <property type="entry name" value="von Willebrand factor, type A domain"/>
    <property type="match status" value="1"/>
</dbReference>
<dbReference type="PROSITE" id="PS50234">
    <property type="entry name" value="VWFA"/>
    <property type="match status" value="1"/>
</dbReference>
<dbReference type="InterPro" id="IPR050525">
    <property type="entry name" value="ECM_Assembly_Org"/>
</dbReference>
<comment type="caution">
    <text evidence="2">The sequence shown here is derived from an EMBL/GenBank/DDBJ whole genome shotgun (WGS) entry which is preliminary data.</text>
</comment>